<proteinExistence type="predicted"/>
<dbReference type="AlphaFoldDB" id="A0AAD4MMF1"/>
<dbReference type="Proteomes" id="UP001201812">
    <property type="component" value="Unassembled WGS sequence"/>
</dbReference>
<dbReference type="PANTHER" id="PTHR21523:SF46">
    <property type="entry name" value="MLT-TEN (MLT-10) RELATED"/>
    <property type="match status" value="1"/>
</dbReference>
<accession>A0AAD4MMF1</accession>
<sequence>MNISASTKLKPVIPQDIYPQSKLDTLERLKLDSNQLKELNNMHRLWYLQAVNALLGVMGKEAYSKMNAVQRRDFTDCLEKIKEELDIRNGARCLVAAWDNKLASKTNNPAQNSSIISAKPIAQKFQITKSTSKRLKWLQRKRVKRNISTSANDFKEQKSDERVVSTKTLSTIPEIKSKFQPPTTQIATIASMFTNWIHVFNKNATLNRGNSYYRQLKELNKLVSSEPRNEVVTKRSYSMLDIVLDGKGDNDSKGQRNRDKRAKKKHISFFNVLNRLIPSGWREKFGGILRALDSSYDDESEMPNWSLLSPKFASVFQKKTRPENSGNFLSPNLFPLYSDNSSSSILPVPDMLKAAGMSREEDQTAMLELILQASGTGPIIGKALQLFQNGSEDILSDVMSVAHKINKRFADIEHSFSSRQKRDLDRKKYTILNEKQLENIFNLYNSTQNPQKLPFSLKAYGKLDEMGRKRAVMHCIRRLAAGNGDKKLRRKRKRPKRQHEEEAITGLAFGVPSSETVELFEDISLSPFAFAPTINHAIILGPVSLSPSIFSPYILGPSLLSPNTLSPGVGNPLILSPYLLEPYVLGPEIFAVGILTPYALSPNVLNPFVMSPIVLSPHILSPDVLSPTLLSGAILSPFFMSPAIFTESVLALDVLSPSFLSRKKKRRK</sequence>
<keyword evidence="2" id="KW-1185">Reference proteome</keyword>
<protein>
    <submittedName>
        <fullName evidence="1">Uncharacterized protein</fullName>
    </submittedName>
</protein>
<organism evidence="1 2">
    <name type="scientific">Ditylenchus destructor</name>
    <dbReference type="NCBI Taxonomy" id="166010"/>
    <lineage>
        <taxon>Eukaryota</taxon>
        <taxon>Metazoa</taxon>
        <taxon>Ecdysozoa</taxon>
        <taxon>Nematoda</taxon>
        <taxon>Chromadorea</taxon>
        <taxon>Rhabditida</taxon>
        <taxon>Tylenchina</taxon>
        <taxon>Tylenchomorpha</taxon>
        <taxon>Sphaerularioidea</taxon>
        <taxon>Anguinidae</taxon>
        <taxon>Anguininae</taxon>
        <taxon>Ditylenchus</taxon>
    </lineage>
</organism>
<evidence type="ECO:0000313" key="1">
    <source>
        <dbReference type="EMBL" id="KAI1699483.1"/>
    </source>
</evidence>
<dbReference type="PANTHER" id="PTHR21523">
    <property type="match status" value="1"/>
</dbReference>
<evidence type="ECO:0000313" key="2">
    <source>
        <dbReference type="Proteomes" id="UP001201812"/>
    </source>
</evidence>
<name>A0AAD4MMF1_9BILA</name>
<dbReference type="InterPro" id="IPR006954">
    <property type="entry name" value="Mlt-10-like"/>
</dbReference>
<gene>
    <name evidence="1" type="ORF">DdX_17312</name>
</gene>
<dbReference type="EMBL" id="JAKKPZ010000178">
    <property type="protein sequence ID" value="KAI1699483.1"/>
    <property type="molecule type" value="Genomic_DNA"/>
</dbReference>
<comment type="caution">
    <text evidence="1">The sequence shown here is derived from an EMBL/GenBank/DDBJ whole genome shotgun (WGS) entry which is preliminary data.</text>
</comment>
<dbReference type="Pfam" id="PF04870">
    <property type="entry name" value="Moulting_cycle"/>
    <property type="match status" value="2"/>
</dbReference>
<reference evidence="1" key="1">
    <citation type="submission" date="2022-01" db="EMBL/GenBank/DDBJ databases">
        <title>Genome Sequence Resource for Two Populations of Ditylenchus destructor, the Migratory Endoparasitic Phytonematode.</title>
        <authorList>
            <person name="Zhang H."/>
            <person name="Lin R."/>
            <person name="Xie B."/>
        </authorList>
    </citation>
    <scope>NUCLEOTIDE SEQUENCE</scope>
    <source>
        <strain evidence="1">BazhouSP</strain>
    </source>
</reference>